<proteinExistence type="predicted"/>
<protein>
    <submittedName>
        <fullName evidence="1">Uncharacterized protein</fullName>
    </submittedName>
</protein>
<evidence type="ECO:0000313" key="1">
    <source>
        <dbReference type="EMBL" id="SPD26466.1"/>
    </source>
</evidence>
<organism evidence="1">
    <name type="scientific">Fagus sylvatica</name>
    <name type="common">Beechnut</name>
    <dbReference type="NCBI Taxonomy" id="28930"/>
    <lineage>
        <taxon>Eukaryota</taxon>
        <taxon>Viridiplantae</taxon>
        <taxon>Streptophyta</taxon>
        <taxon>Embryophyta</taxon>
        <taxon>Tracheophyta</taxon>
        <taxon>Spermatophyta</taxon>
        <taxon>Magnoliopsida</taxon>
        <taxon>eudicotyledons</taxon>
        <taxon>Gunneridae</taxon>
        <taxon>Pentapetalae</taxon>
        <taxon>rosids</taxon>
        <taxon>fabids</taxon>
        <taxon>Fagales</taxon>
        <taxon>Fagaceae</taxon>
        <taxon>Fagus</taxon>
    </lineage>
</organism>
<sequence>MQATASGMQATASGMQATASLIQATGSVRSGLIQSPGLSIQSIGMFLVLNKHWNSHWTHQVGCDQGTTSKDLVQVPIGPVTRARAKKFKDVLNGLIQELWAQANSWRPIGA</sequence>
<dbReference type="AlphaFoldDB" id="A0A2N9ILF7"/>
<reference evidence="1" key="1">
    <citation type="submission" date="2018-02" db="EMBL/GenBank/DDBJ databases">
        <authorList>
            <person name="Cohen D.B."/>
            <person name="Kent A.D."/>
        </authorList>
    </citation>
    <scope>NUCLEOTIDE SEQUENCE</scope>
</reference>
<gene>
    <name evidence="1" type="ORF">FSB_LOCUS54348</name>
</gene>
<dbReference type="EMBL" id="OIVN01006158">
    <property type="protein sequence ID" value="SPD26466.1"/>
    <property type="molecule type" value="Genomic_DNA"/>
</dbReference>
<accession>A0A2N9ILF7</accession>
<name>A0A2N9ILF7_FAGSY</name>